<evidence type="ECO:0000313" key="1">
    <source>
        <dbReference type="EMBL" id="JAD38656.1"/>
    </source>
</evidence>
<protein>
    <submittedName>
        <fullName evidence="1">Uncharacterized protein</fullName>
    </submittedName>
</protein>
<proteinExistence type="predicted"/>
<reference evidence="1" key="1">
    <citation type="submission" date="2014-09" db="EMBL/GenBank/DDBJ databases">
        <authorList>
            <person name="Magalhaes I.L.F."/>
            <person name="Oliveira U."/>
            <person name="Santos F.R."/>
            <person name="Vidigal T.H.D.A."/>
            <person name="Brescovit A.D."/>
            <person name="Santos A.J."/>
        </authorList>
    </citation>
    <scope>NUCLEOTIDE SEQUENCE</scope>
    <source>
        <tissue evidence="1">Shoot tissue taken approximately 20 cm above the soil surface</tissue>
    </source>
</reference>
<name>A0A0A8ZIP1_ARUDO</name>
<organism evidence="1">
    <name type="scientific">Arundo donax</name>
    <name type="common">Giant reed</name>
    <name type="synonym">Donax arundinaceus</name>
    <dbReference type="NCBI Taxonomy" id="35708"/>
    <lineage>
        <taxon>Eukaryota</taxon>
        <taxon>Viridiplantae</taxon>
        <taxon>Streptophyta</taxon>
        <taxon>Embryophyta</taxon>
        <taxon>Tracheophyta</taxon>
        <taxon>Spermatophyta</taxon>
        <taxon>Magnoliopsida</taxon>
        <taxon>Liliopsida</taxon>
        <taxon>Poales</taxon>
        <taxon>Poaceae</taxon>
        <taxon>PACMAD clade</taxon>
        <taxon>Arundinoideae</taxon>
        <taxon>Arundineae</taxon>
        <taxon>Arundo</taxon>
    </lineage>
</organism>
<reference evidence="1" key="2">
    <citation type="journal article" date="2015" name="Data Brief">
        <title>Shoot transcriptome of the giant reed, Arundo donax.</title>
        <authorList>
            <person name="Barrero R.A."/>
            <person name="Guerrero F.D."/>
            <person name="Moolhuijzen P."/>
            <person name="Goolsby J.A."/>
            <person name="Tidwell J."/>
            <person name="Bellgard S.E."/>
            <person name="Bellgard M.I."/>
        </authorList>
    </citation>
    <scope>NUCLEOTIDE SEQUENCE</scope>
    <source>
        <tissue evidence="1">Shoot tissue taken approximately 20 cm above the soil surface</tissue>
    </source>
</reference>
<accession>A0A0A8ZIP1</accession>
<sequence>MHKSISNKYRHYCLLILLDSFQLKCTLQKQINHILLSFI</sequence>
<dbReference type="EMBL" id="GBRH01259239">
    <property type="protein sequence ID" value="JAD38656.1"/>
    <property type="molecule type" value="Transcribed_RNA"/>
</dbReference>
<dbReference type="AlphaFoldDB" id="A0A0A8ZIP1"/>